<gene>
    <name evidence="3" type="ORF">MPP7335_00452</name>
</gene>
<dbReference type="CDD" id="cd02440">
    <property type="entry name" value="AdoMet_MTases"/>
    <property type="match status" value="1"/>
</dbReference>
<evidence type="ECO:0000256" key="1">
    <source>
        <dbReference type="SAM" id="MobiDB-lite"/>
    </source>
</evidence>
<evidence type="ECO:0000313" key="3">
    <source>
        <dbReference type="EMBL" id="SRX78724.1"/>
    </source>
</evidence>
<accession>A0A375YCA2</accession>
<dbReference type="InterPro" id="IPR041698">
    <property type="entry name" value="Methyltransf_25"/>
</dbReference>
<dbReference type="GO" id="GO:0008168">
    <property type="term" value="F:methyltransferase activity"/>
    <property type="evidence" value="ECO:0007669"/>
    <property type="project" value="UniProtKB-KW"/>
</dbReference>
<dbReference type="SUPFAM" id="SSF53335">
    <property type="entry name" value="S-adenosyl-L-methionine-dependent methyltransferases"/>
    <property type="match status" value="1"/>
</dbReference>
<dbReference type="GO" id="GO:0032259">
    <property type="term" value="P:methylation"/>
    <property type="evidence" value="ECO:0007669"/>
    <property type="project" value="UniProtKB-KW"/>
</dbReference>
<feature type="compositionally biased region" description="Polar residues" evidence="1">
    <location>
        <begin position="1"/>
        <end position="16"/>
    </location>
</feature>
<dbReference type="AlphaFoldDB" id="A0A375YCA2"/>
<evidence type="ECO:0000259" key="2">
    <source>
        <dbReference type="Pfam" id="PF13649"/>
    </source>
</evidence>
<keyword evidence="4" id="KW-1185">Reference proteome</keyword>
<sequence length="213" mass="23047">MDRMTQNPPKQPTPSRGNRHDYLPAAGHDAFLPAYDLLVRALGAHRVYDELIEQADLAGEVLEIGCGTGNVTLRAMRAAPAARITAVDPDPRALARARRKVGAGRVRFETAYAQRLPFPDASFDRVMSSLMLHHLDDDVTAAALAEAWRVLKPGGLLHIADVRGADLPRAVAAAGFETTVLGHRRLRVFGPVTFLRAVRTDAAVRPRPAGQPG</sequence>
<feature type="domain" description="Methyltransferase" evidence="2">
    <location>
        <begin position="61"/>
        <end position="155"/>
    </location>
</feature>
<reference evidence="3 4" key="1">
    <citation type="submission" date="2018-05" db="EMBL/GenBank/DDBJ databases">
        <authorList>
            <consortium name="IHU Genomes"/>
        </authorList>
    </citation>
    <scope>NUCLEOTIDE SEQUENCE [LARGE SCALE GENOMIC DNA]</scope>
    <source>
        <strain evidence="3 4">P7335</strain>
    </source>
</reference>
<keyword evidence="3" id="KW-0808">Transferase</keyword>
<evidence type="ECO:0000313" key="4">
    <source>
        <dbReference type="Proteomes" id="UP000252008"/>
    </source>
</evidence>
<proteinExistence type="predicted"/>
<keyword evidence="3" id="KW-0489">Methyltransferase</keyword>
<organism evidence="3 4">
    <name type="scientific">Mycolicibacterium parafortuitum</name>
    <name type="common">Mycobacterium parafortuitum</name>
    <dbReference type="NCBI Taxonomy" id="39692"/>
    <lineage>
        <taxon>Bacteria</taxon>
        <taxon>Bacillati</taxon>
        <taxon>Actinomycetota</taxon>
        <taxon>Actinomycetes</taxon>
        <taxon>Mycobacteriales</taxon>
        <taxon>Mycobacteriaceae</taxon>
        <taxon>Mycolicibacterium</taxon>
    </lineage>
</organism>
<name>A0A375YCA2_MYCPF</name>
<dbReference type="Gene3D" id="3.40.50.150">
    <property type="entry name" value="Vaccinia Virus protein VP39"/>
    <property type="match status" value="1"/>
</dbReference>
<dbReference type="PANTHER" id="PTHR42912:SF93">
    <property type="entry name" value="N6-ADENOSINE-METHYLTRANSFERASE TMT1A"/>
    <property type="match status" value="1"/>
</dbReference>
<dbReference type="EMBL" id="UEGS01000001">
    <property type="protein sequence ID" value="SRX78724.1"/>
    <property type="molecule type" value="Genomic_DNA"/>
</dbReference>
<dbReference type="InterPro" id="IPR029063">
    <property type="entry name" value="SAM-dependent_MTases_sf"/>
</dbReference>
<dbReference type="Proteomes" id="UP000252008">
    <property type="component" value="Unassembled WGS sequence"/>
</dbReference>
<dbReference type="InterPro" id="IPR050508">
    <property type="entry name" value="Methyltransf_Superfamily"/>
</dbReference>
<feature type="region of interest" description="Disordered" evidence="1">
    <location>
        <begin position="1"/>
        <end position="22"/>
    </location>
</feature>
<dbReference type="PANTHER" id="PTHR42912">
    <property type="entry name" value="METHYLTRANSFERASE"/>
    <property type="match status" value="1"/>
</dbReference>
<dbReference type="Pfam" id="PF13649">
    <property type="entry name" value="Methyltransf_25"/>
    <property type="match status" value="1"/>
</dbReference>
<dbReference type="STRING" id="39692.BST38_08910"/>
<protein>
    <submittedName>
        <fullName evidence="3">Methyltransferase [Nocardia brasiliensis ATCC]</fullName>
    </submittedName>
</protein>